<feature type="signal peptide" evidence="1">
    <location>
        <begin position="1"/>
        <end position="21"/>
    </location>
</feature>
<gene>
    <name evidence="2" type="ORF">CVT24_007681</name>
</gene>
<feature type="chain" id="PRO_5019235778" description="Gas1-like protein" evidence="1">
    <location>
        <begin position="22"/>
        <end position="222"/>
    </location>
</feature>
<dbReference type="AlphaFoldDB" id="A0A409VRH6"/>
<dbReference type="EMBL" id="NHTK01005998">
    <property type="protein sequence ID" value="PPQ68872.1"/>
    <property type="molecule type" value="Genomic_DNA"/>
</dbReference>
<dbReference type="OrthoDB" id="3241054at2759"/>
<evidence type="ECO:0000313" key="3">
    <source>
        <dbReference type="Proteomes" id="UP000284842"/>
    </source>
</evidence>
<comment type="caution">
    <text evidence="2">The sequence shown here is derived from an EMBL/GenBank/DDBJ whole genome shotgun (WGS) entry which is preliminary data.</text>
</comment>
<evidence type="ECO:0000256" key="1">
    <source>
        <dbReference type="SAM" id="SignalP"/>
    </source>
</evidence>
<evidence type="ECO:0000313" key="2">
    <source>
        <dbReference type="EMBL" id="PPQ68872.1"/>
    </source>
</evidence>
<reference evidence="2 3" key="1">
    <citation type="journal article" date="2018" name="Evol. Lett.">
        <title>Horizontal gene cluster transfer increased hallucinogenic mushroom diversity.</title>
        <authorList>
            <person name="Reynolds H.T."/>
            <person name="Vijayakumar V."/>
            <person name="Gluck-Thaler E."/>
            <person name="Korotkin H.B."/>
            <person name="Matheny P.B."/>
            <person name="Slot J.C."/>
        </authorList>
    </citation>
    <scope>NUCLEOTIDE SEQUENCE [LARGE SCALE GENOMIC DNA]</scope>
    <source>
        <strain evidence="2 3">2629</strain>
    </source>
</reference>
<name>A0A409VRH6_9AGAR</name>
<evidence type="ECO:0008006" key="4">
    <source>
        <dbReference type="Google" id="ProtNLM"/>
    </source>
</evidence>
<keyword evidence="1" id="KW-0732">Signal</keyword>
<sequence>MFGKIFTATSLVLALAAQAYGHAAIAPVLGLNRAPVRNDVKRPSNNNPCGNGVNIANGINGNSFVTVQNGAITVTSTNFNGGRDGSRQVTARLNASGAGNNFNTALTVTRNGNGNPNNVGSEQVTVAIPANTRCTGGANRNRCLVQFRTSAGFGNCVVVQQGAANAQAGNGNGNNRNRNRGLIAGTRAARAALADIEARGVEATKAVRRSLSSWLWGSESSN</sequence>
<organism evidence="2 3">
    <name type="scientific">Panaeolus cyanescens</name>
    <dbReference type="NCBI Taxonomy" id="181874"/>
    <lineage>
        <taxon>Eukaryota</taxon>
        <taxon>Fungi</taxon>
        <taxon>Dikarya</taxon>
        <taxon>Basidiomycota</taxon>
        <taxon>Agaricomycotina</taxon>
        <taxon>Agaricomycetes</taxon>
        <taxon>Agaricomycetidae</taxon>
        <taxon>Agaricales</taxon>
        <taxon>Agaricineae</taxon>
        <taxon>Galeropsidaceae</taxon>
        <taxon>Panaeolus</taxon>
    </lineage>
</organism>
<dbReference type="InParanoid" id="A0A409VRH6"/>
<dbReference type="STRING" id="181874.A0A409VRH6"/>
<proteinExistence type="predicted"/>
<protein>
    <recommendedName>
        <fullName evidence="4">Gas1-like protein</fullName>
    </recommendedName>
</protein>
<dbReference type="Proteomes" id="UP000284842">
    <property type="component" value="Unassembled WGS sequence"/>
</dbReference>
<keyword evidence="3" id="KW-1185">Reference proteome</keyword>
<accession>A0A409VRH6</accession>